<keyword evidence="7" id="KW-0436">Ligase</keyword>
<feature type="domain" description="RING-type" evidence="6">
    <location>
        <begin position="205"/>
        <end position="247"/>
    </location>
</feature>
<keyword evidence="5" id="KW-0472">Membrane</keyword>
<dbReference type="InterPro" id="IPR001841">
    <property type="entry name" value="Znf_RING"/>
</dbReference>
<dbReference type="SMART" id="SM00184">
    <property type="entry name" value="RING"/>
    <property type="match status" value="1"/>
</dbReference>
<keyword evidence="5" id="KW-1133">Transmembrane helix</keyword>
<evidence type="ECO:0000256" key="3">
    <source>
        <dbReference type="ARBA" id="ARBA00022833"/>
    </source>
</evidence>
<evidence type="ECO:0000313" key="7">
    <source>
        <dbReference type="EMBL" id="WBW70857.1"/>
    </source>
</evidence>
<evidence type="ECO:0000313" key="8">
    <source>
        <dbReference type="Proteomes" id="UP001212411"/>
    </source>
</evidence>
<dbReference type="PANTHER" id="PTHR14155:SF627">
    <property type="entry name" value="OS06G0192800 PROTEIN"/>
    <property type="match status" value="1"/>
</dbReference>
<dbReference type="KEGG" id="som:SOMG_01936"/>
<evidence type="ECO:0000256" key="4">
    <source>
        <dbReference type="PROSITE-ProRule" id="PRU00175"/>
    </source>
</evidence>
<dbReference type="InterPro" id="IPR011016">
    <property type="entry name" value="Znf_RING-CH"/>
</dbReference>
<dbReference type="CDD" id="cd16473">
    <property type="entry name" value="RING-H2_RNF103"/>
    <property type="match status" value="1"/>
</dbReference>
<dbReference type="Pfam" id="PF13639">
    <property type="entry name" value="zf-RING_2"/>
    <property type="match status" value="1"/>
</dbReference>
<dbReference type="EMBL" id="CP115611">
    <property type="protein sequence ID" value="WBW70857.1"/>
    <property type="molecule type" value="Genomic_DNA"/>
</dbReference>
<dbReference type="Gene3D" id="3.30.40.10">
    <property type="entry name" value="Zinc/RING finger domain, C3HC4 (zinc finger)"/>
    <property type="match status" value="1"/>
</dbReference>
<keyword evidence="8" id="KW-1185">Reference proteome</keyword>
<gene>
    <name evidence="7" type="primary">meu34</name>
    <name evidence="7" type="ORF">SOMG_01936</name>
</gene>
<dbReference type="SMART" id="SM00744">
    <property type="entry name" value="RINGv"/>
    <property type="match status" value="1"/>
</dbReference>
<feature type="transmembrane region" description="Helical" evidence="5">
    <location>
        <begin position="21"/>
        <end position="42"/>
    </location>
</feature>
<keyword evidence="5" id="KW-0812">Transmembrane</keyword>
<evidence type="ECO:0000259" key="6">
    <source>
        <dbReference type="PROSITE" id="PS50089"/>
    </source>
</evidence>
<dbReference type="SUPFAM" id="SSF57850">
    <property type="entry name" value="RING/U-box"/>
    <property type="match status" value="1"/>
</dbReference>
<dbReference type="Proteomes" id="UP001212411">
    <property type="component" value="Chromosome 1"/>
</dbReference>
<dbReference type="InterPro" id="IPR053238">
    <property type="entry name" value="RING-H2_zinc_finger"/>
</dbReference>
<evidence type="ECO:0000256" key="1">
    <source>
        <dbReference type="ARBA" id="ARBA00022723"/>
    </source>
</evidence>
<organism evidence="7 8">
    <name type="scientific">Schizosaccharomyces osmophilus</name>
    <dbReference type="NCBI Taxonomy" id="2545709"/>
    <lineage>
        <taxon>Eukaryota</taxon>
        <taxon>Fungi</taxon>
        <taxon>Dikarya</taxon>
        <taxon>Ascomycota</taxon>
        <taxon>Taphrinomycotina</taxon>
        <taxon>Schizosaccharomycetes</taxon>
        <taxon>Schizosaccharomycetales</taxon>
        <taxon>Schizosaccharomycetaceae</taxon>
        <taxon>Schizosaccharomyces</taxon>
    </lineage>
</organism>
<reference evidence="7 8" key="1">
    <citation type="journal article" date="2023" name="G3 (Bethesda)">
        <title>A high-quality reference genome for the fission yeast Schizosaccharomyces osmophilus.</title>
        <authorList>
            <person name="Jia G.S."/>
            <person name="Zhang W.C."/>
            <person name="Liang Y."/>
            <person name="Liu X.H."/>
            <person name="Rhind N."/>
            <person name="Pidoux A."/>
            <person name="Brysch-Herzberg M."/>
            <person name="Du L.L."/>
        </authorList>
    </citation>
    <scope>NUCLEOTIDE SEQUENCE [LARGE SCALE GENOMIC DNA]</scope>
    <source>
        <strain evidence="7 8">CBS 15793</strain>
    </source>
</reference>
<keyword evidence="2 4" id="KW-0863">Zinc-finger</keyword>
<dbReference type="AlphaFoldDB" id="A0AAE9W8M9"/>
<accession>A0AAE9W8M9</accession>
<dbReference type="GO" id="GO:0016874">
    <property type="term" value="F:ligase activity"/>
    <property type="evidence" value="ECO:0007669"/>
    <property type="project" value="UniProtKB-KW"/>
</dbReference>
<dbReference type="GO" id="GO:0008270">
    <property type="term" value="F:zinc ion binding"/>
    <property type="evidence" value="ECO:0007669"/>
    <property type="project" value="UniProtKB-KW"/>
</dbReference>
<evidence type="ECO:0000256" key="2">
    <source>
        <dbReference type="ARBA" id="ARBA00022771"/>
    </source>
</evidence>
<dbReference type="PANTHER" id="PTHR14155">
    <property type="entry name" value="RING FINGER DOMAIN-CONTAINING"/>
    <property type="match status" value="1"/>
</dbReference>
<evidence type="ECO:0000256" key="5">
    <source>
        <dbReference type="SAM" id="Phobius"/>
    </source>
</evidence>
<dbReference type="RefSeq" id="XP_056035100.1">
    <property type="nucleotide sequence ID" value="XM_056180729.1"/>
</dbReference>
<keyword evidence="1" id="KW-0479">Metal-binding</keyword>
<dbReference type="InterPro" id="IPR013083">
    <property type="entry name" value="Znf_RING/FYVE/PHD"/>
</dbReference>
<keyword evidence="3" id="KW-0862">Zinc</keyword>
<name>A0AAE9W8M9_9SCHI</name>
<proteinExistence type="predicted"/>
<dbReference type="GeneID" id="80875418"/>
<protein>
    <submittedName>
        <fullName evidence="7">Ubiquitin-protein ligase E3 Meu34</fullName>
    </submittedName>
</protein>
<dbReference type="PROSITE" id="PS50089">
    <property type="entry name" value="ZF_RING_2"/>
    <property type="match status" value="1"/>
</dbReference>
<sequence length="305" mass="35608">MERHNSMTVNEDTPPEGSNDVLPFAVAIIFSVIFFNLILIYLCRYCLTCFHFLDFEEEDDDVLPLMQTNRMNNSRPPTSFPTERLHHMLGYNIPRHRQQPPTLSQNELGYLSPVITYREWLYQRRTEQNKQNVQCDNLPIDKIPPTFDKDPFLLGMSMNSTVTKCSENDSIDSKPSNEKNTFDQAKESCFKEDGSNQEEDEEDFCTICYANYDYNEYLRLLPCRHIFHAQCIDTWMTTSKASCPLCNEDYSRKHNKRRNHSADFFNTEDLTNEPGNIQAEEIAPFVNPVLSFRDSRMPLFTSNVV</sequence>